<feature type="region of interest" description="Disordered" evidence="1">
    <location>
        <begin position="1"/>
        <end position="107"/>
    </location>
</feature>
<evidence type="ECO:0000256" key="1">
    <source>
        <dbReference type="SAM" id="MobiDB-lite"/>
    </source>
</evidence>
<accession>A0A1B8XT78</accession>
<reference evidence="2" key="2">
    <citation type="journal article" date="2010" name="Science">
        <title>The genome of the Western clawed frog Xenopus tropicalis.</title>
        <authorList>
            <person name="Hellsten U."/>
            <person name="Harland R.M."/>
            <person name="Gilchrist M.J."/>
            <person name="Hendrix D."/>
            <person name="Jurka J."/>
            <person name="Kapitonov V."/>
            <person name="Ovcharenko I."/>
            <person name="Putnam N.H."/>
            <person name="Shu S."/>
            <person name="Taher L."/>
            <person name="Blitz I.L."/>
            <person name="Blumberg B."/>
            <person name="Dichmann D.S."/>
            <person name="Dubchak I."/>
            <person name="Amaya E."/>
            <person name="Detter J.C."/>
            <person name="Fletcher R."/>
            <person name="Gerhard D.S."/>
            <person name="Goodstein D."/>
            <person name="Graves T."/>
            <person name="Grigoriev I.V."/>
            <person name="Grimwood J."/>
            <person name="Kawashima T."/>
            <person name="Lindquist E."/>
            <person name="Lucas S.M."/>
            <person name="Mead P.E."/>
            <person name="Mitros T."/>
            <person name="Ogino H."/>
            <person name="Ohta Y."/>
            <person name="Poliakov A.V."/>
            <person name="Pollet N."/>
            <person name="Robert J."/>
            <person name="Salamov A."/>
            <person name="Sater A.K."/>
            <person name="Schmutz J."/>
            <person name="Terry A."/>
            <person name="Vize P.D."/>
            <person name="Warren W.C."/>
            <person name="Wells D."/>
            <person name="Wills A."/>
            <person name="Wilson R.K."/>
            <person name="Zimmerman L.B."/>
            <person name="Zorn A.M."/>
            <person name="Grainger R."/>
            <person name="Grammer T."/>
            <person name="Khokha M.K."/>
            <person name="Richardson P.M."/>
            <person name="Rokhsar D.S."/>
        </authorList>
    </citation>
    <scope>NUCLEOTIDE SEQUENCE [LARGE SCALE GENOMIC DNA]</scope>
    <source>
        <strain evidence="2">Nigerian</strain>
    </source>
</reference>
<reference evidence="2" key="3">
    <citation type="submission" date="2016-05" db="EMBL/GenBank/DDBJ databases">
        <title>WGS assembly of Xenopus tropicalis.</title>
        <authorList>
            <person name="Sessions A."/>
            <person name="Jenkins J."/>
            <person name="Mitros T."/>
            <person name="Lyons J.T."/>
            <person name="Dichmann D.S."/>
            <person name="Robert J."/>
            <person name="Harland R.M."/>
            <person name="Rokhsar D.S."/>
        </authorList>
    </citation>
    <scope>NUCLEOTIDE SEQUENCE</scope>
    <source>
        <strain evidence="2">Nigerian</strain>
    </source>
</reference>
<dbReference type="EMBL" id="KV463765">
    <property type="protein sequence ID" value="OCA13853.1"/>
    <property type="molecule type" value="Genomic_DNA"/>
</dbReference>
<feature type="compositionally biased region" description="Basic and acidic residues" evidence="1">
    <location>
        <begin position="29"/>
        <end position="39"/>
    </location>
</feature>
<protein>
    <submittedName>
        <fullName evidence="2">Uncharacterized protein</fullName>
    </submittedName>
</protein>
<gene>
    <name evidence="2" type="ORF">XENTR_v90029059mg</name>
</gene>
<evidence type="ECO:0000313" key="2">
    <source>
        <dbReference type="EMBL" id="OCA13853.1"/>
    </source>
</evidence>
<reference evidence="2" key="1">
    <citation type="submission" date="2009-11" db="EMBL/GenBank/DDBJ databases">
        <authorList>
            <consortium name="US DOE Joint Genome Institute (JGI-PGF)"/>
            <person name="Ottilar R."/>
            <person name="Schmutz J."/>
            <person name="Salamov A."/>
            <person name="Cheng J.F."/>
            <person name="Lucas S."/>
            <person name="Pitluck S."/>
            <person name="Gundlach H."/>
            <person name="Guo Y."/>
            <person name="Haberer G."/>
            <person name="Nasrallah J."/>
            <person name="Mayer K.F.X."/>
            <person name="van de Peer Y."/>
            <person name="Weigel D."/>
            <person name="Grigoriev I.V."/>
        </authorList>
    </citation>
    <scope>NUCLEOTIDE SEQUENCE</scope>
    <source>
        <strain evidence="2">Nigerian</strain>
    </source>
</reference>
<proteinExistence type="predicted"/>
<sequence length="202" mass="21012">MPGKRSIRAPCGGPKRPAIHFSLPSSWNCRREGPRDRGPRGGPPAPSKSLPDTLRVSSSRFRSGWAGLGRQRRGPCLPLAPGTLAGHETAGASARPSPGSWNSGWAGDSQRCGPSFHGLLELWLGRGQPALRPVLPRAPGTLAGQGTASAAARPSPGSWNSCWGTASAEAPAFPGLLELWLGRGQPALKPLPSPGSWNSGWA</sequence>
<dbReference type="AlphaFoldDB" id="A0A1B8XT78"/>
<name>A0A1B8XT78_XENTR</name>
<organism evidence="2">
    <name type="scientific">Xenopus tropicalis</name>
    <name type="common">Western clawed frog</name>
    <name type="synonym">Silurana tropicalis</name>
    <dbReference type="NCBI Taxonomy" id="8364"/>
    <lineage>
        <taxon>Eukaryota</taxon>
        <taxon>Metazoa</taxon>
        <taxon>Chordata</taxon>
        <taxon>Craniata</taxon>
        <taxon>Vertebrata</taxon>
        <taxon>Euteleostomi</taxon>
        <taxon>Amphibia</taxon>
        <taxon>Batrachia</taxon>
        <taxon>Anura</taxon>
        <taxon>Pipoidea</taxon>
        <taxon>Pipidae</taxon>
        <taxon>Xenopodinae</taxon>
        <taxon>Xenopus</taxon>
        <taxon>Silurana</taxon>
    </lineage>
</organism>